<protein>
    <submittedName>
        <fullName evidence="1">Uncharacterized protein</fullName>
    </submittedName>
</protein>
<accession>A0AAD9ALT9</accession>
<keyword evidence="2" id="KW-1185">Reference proteome</keyword>
<dbReference type="EMBL" id="JAQOWY010000133">
    <property type="protein sequence ID" value="KAK1849879.1"/>
    <property type="molecule type" value="Genomic_DNA"/>
</dbReference>
<dbReference type="AlphaFoldDB" id="A0AAD9ALT9"/>
<evidence type="ECO:0000313" key="2">
    <source>
        <dbReference type="Proteomes" id="UP001243330"/>
    </source>
</evidence>
<name>A0AAD9ALT9_9PEZI</name>
<sequence length="60" mass="6817">MLSRKEVQILLVTSCLLLLLLHPLSLLLYRTFYFETSHIQIAGPTPHFENSVLASINAYS</sequence>
<gene>
    <name evidence="1" type="ORF">CCHR01_07528</name>
</gene>
<organism evidence="1 2">
    <name type="scientific">Colletotrichum chrysophilum</name>
    <dbReference type="NCBI Taxonomy" id="1836956"/>
    <lineage>
        <taxon>Eukaryota</taxon>
        <taxon>Fungi</taxon>
        <taxon>Dikarya</taxon>
        <taxon>Ascomycota</taxon>
        <taxon>Pezizomycotina</taxon>
        <taxon>Sordariomycetes</taxon>
        <taxon>Hypocreomycetidae</taxon>
        <taxon>Glomerellales</taxon>
        <taxon>Glomerellaceae</taxon>
        <taxon>Colletotrichum</taxon>
        <taxon>Colletotrichum gloeosporioides species complex</taxon>
    </lineage>
</organism>
<dbReference type="Proteomes" id="UP001243330">
    <property type="component" value="Unassembled WGS sequence"/>
</dbReference>
<comment type="caution">
    <text evidence="1">The sequence shown here is derived from an EMBL/GenBank/DDBJ whole genome shotgun (WGS) entry which is preliminary data.</text>
</comment>
<evidence type="ECO:0000313" key="1">
    <source>
        <dbReference type="EMBL" id="KAK1849879.1"/>
    </source>
</evidence>
<proteinExistence type="predicted"/>
<reference evidence="1" key="1">
    <citation type="submission" date="2023-01" db="EMBL/GenBank/DDBJ databases">
        <title>Colletotrichum chrysophilum M932 genome sequence.</title>
        <authorList>
            <person name="Baroncelli R."/>
        </authorList>
    </citation>
    <scope>NUCLEOTIDE SEQUENCE</scope>
    <source>
        <strain evidence="1">M932</strain>
    </source>
</reference>